<dbReference type="InterPro" id="IPR023614">
    <property type="entry name" value="Porin_dom_sf"/>
</dbReference>
<dbReference type="SUPFAM" id="SSF56935">
    <property type="entry name" value="Porins"/>
    <property type="match status" value="1"/>
</dbReference>
<evidence type="ECO:0000313" key="1">
    <source>
        <dbReference type="EMBL" id="KGF85299.1"/>
    </source>
</evidence>
<comment type="caution">
    <text evidence="1">The sequence shown here is derived from an EMBL/GenBank/DDBJ whole genome shotgun (WGS) entry which is preliminary data.</text>
</comment>
<accession>A0A0A1ZAY8</accession>
<dbReference type="Proteomes" id="UP000030598">
    <property type="component" value="Unassembled WGS sequence"/>
</dbReference>
<dbReference type="EMBL" id="JNAH01000009">
    <property type="protein sequence ID" value="KGF85299.1"/>
    <property type="molecule type" value="Genomic_DNA"/>
</dbReference>
<dbReference type="STRING" id="59925.EU91_1904"/>
<reference evidence="2" key="1">
    <citation type="journal article" date="2014" name="Sci. Data">
        <title>Genomes of diverse isolates of the marine cyanobacterium Prochlorococcus.</title>
        <authorList>
            <person name="Biller S."/>
            <person name="Berube P."/>
            <person name="Thompson J."/>
            <person name="Kelly L."/>
            <person name="Roggensack S."/>
            <person name="Awad L."/>
            <person name="Roache-Johnson K."/>
            <person name="Ding H."/>
            <person name="Giovannoni S.J."/>
            <person name="Moore L.R."/>
            <person name="Chisholm S.W."/>
        </authorList>
    </citation>
    <scope>NUCLEOTIDE SEQUENCE [LARGE SCALE GENOMIC DNA]</scope>
    <source>
        <strain evidence="2">GP2</strain>
    </source>
</reference>
<dbReference type="eggNOG" id="COG3659">
    <property type="taxonomic scope" value="Bacteria"/>
</dbReference>
<gene>
    <name evidence="1" type="ORF">EU91_1904</name>
</gene>
<dbReference type="AlphaFoldDB" id="A0A0A1ZAY8"/>
<name>A0A0A1ZAY8_PROMR</name>
<dbReference type="Gene3D" id="2.40.160.10">
    <property type="entry name" value="Porin"/>
    <property type="match status" value="1"/>
</dbReference>
<sequence>MAIGAVDGNTTSEALTAVYGYQMDLSTSFTGEDTLAAALKAGSNQSALAQLDLNSTTNDALTVDGISYTFPLGDKLTVLVGDSTSGSALYSTACVYGGFTNTLDDCGNFSTAFTATGHAVAGTVGFSAAYDIGNGFTGAVGYNGQGSDAAGLGTIEGTDFVGGQLTYTADNYGVSITYADLDVATGWGLNGYYTFASNLPSVSVGYEFGEVEQVGADDQETTQWFVGLQWDELGNGTLGVALGSDGPQNEGVDEDMAYEVFYTYNVNDSMTITPALFIIEHNQAGAEDETGVVVKTSFSF</sequence>
<organism evidence="1 2">
    <name type="scientific">Prochlorococcus marinus str. GP2</name>
    <dbReference type="NCBI Taxonomy" id="59925"/>
    <lineage>
        <taxon>Bacteria</taxon>
        <taxon>Bacillati</taxon>
        <taxon>Cyanobacteriota</taxon>
        <taxon>Cyanophyceae</taxon>
        <taxon>Synechococcales</taxon>
        <taxon>Prochlorococcaceae</taxon>
        <taxon>Prochlorococcus</taxon>
    </lineage>
</organism>
<protein>
    <submittedName>
        <fullName evidence="1">Putative porin</fullName>
    </submittedName>
</protein>
<proteinExistence type="predicted"/>
<evidence type="ECO:0000313" key="2">
    <source>
        <dbReference type="Proteomes" id="UP000030598"/>
    </source>
</evidence>